<organism evidence="1">
    <name type="scientific">Siphoviridae sp. ct13O11</name>
    <dbReference type="NCBI Taxonomy" id="2825303"/>
    <lineage>
        <taxon>Viruses</taxon>
        <taxon>Duplodnaviria</taxon>
        <taxon>Heunggongvirae</taxon>
        <taxon>Uroviricota</taxon>
        <taxon>Caudoviricetes</taxon>
    </lineage>
</organism>
<proteinExistence type="predicted"/>
<evidence type="ECO:0000313" key="1">
    <source>
        <dbReference type="EMBL" id="DAF92414.1"/>
    </source>
</evidence>
<name>A0A8S5UDG3_9CAUD</name>
<dbReference type="EMBL" id="BK016066">
    <property type="protein sequence ID" value="DAF92414.1"/>
    <property type="molecule type" value="Genomic_DNA"/>
</dbReference>
<sequence length="458" mass="50283">MDFDQLRSTAVSIRDEKARYANTASRVGTLLYNMCLAMADTDATASADHTITQALSQWLTSHDNLTTLDALNAALDGMNVDSPQGLHCFKCFGIPVLTYFGVLVKDTKRYVQIAVGAFTLNTQGTALASINDTASTRNMIVRYFNGTKWQAWQPLQPQKQTSYSGHAGNYVFSEGTSDNTRTILSSKIWTYTHTDRNLFLRFKHWGAENNTDASQYSQVLLCYLVNRNQDGLMDKFVFARILNNTLAEGLSTTDNVIVNYTNFAASGNKQLVLTKATSAKAGVMTAAQATQLAALDEGIKQVSLNGGKKWEFRTLGGEKVLETLSDVMGEEVSHSDFENAELATYMEGNPIEVYQTQGAYGVPAQKYMIWFGHRIKGASGASGTLQRYDFKTIAGMEPTALFFRVQSGAAMHFWTLTKGHAIAYKGSGGLTAQLSTAPYIMSTDDKAVLDRLKANFSL</sequence>
<reference evidence="1" key="1">
    <citation type="journal article" date="2021" name="Proc. Natl. Acad. Sci. U.S.A.">
        <title>A Catalog of Tens of Thousands of Viruses from Human Metagenomes Reveals Hidden Associations with Chronic Diseases.</title>
        <authorList>
            <person name="Tisza M.J."/>
            <person name="Buck C.B."/>
        </authorList>
    </citation>
    <scope>NUCLEOTIDE SEQUENCE</scope>
    <source>
        <strain evidence="1">Ct13O11</strain>
    </source>
</reference>
<accession>A0A8S5UDG3</accession>
<protein>
    <submittedName>
        <fullName evidence="1">Uncharacterized protein</fullName>
    </submittedName>
</protein>